<dbReference type="AlphaFoldDB" id="A0A150T055"/>
<comment type="caution">
    <text evidence="2">The sequence shown here is derived from an EMBL/GenBank/DDBJ whole genome shotgun (WGS) entry which is preliminary data.</text>
</comment>
<evidence type="ECO:0000313" key="2">
    <source>
        <dbReference type="EMBL" id="KYF98085.1"/>
    </source>
</evidence>
<feature type="chain" id="PRO_5010449909" description="Secreted protein" evidence="1">
    <location>
        <begin position="21"/>
        <end position="297"/>
    </location>
</feature>
<accession>A0A150T055</accession>
<reference evidence="2 3" key="1">
    <citation type="submission" date="2014-02" db="EMBL/GenBank/DDBJ databases">
        <title>The small core and large imbalanced accessory genome model reveals a collaborative survival strategy of Sorangium cellulosum strains in nature.</title>
        <authorList>
            <person name="Han K."/>
            <person name="Peng R."/>
            <person name="Blom J."/>
            <person name="Li Y.-Z."/>
        </authorList>
    </citation>
    <scope>NUCLEOTIDE SEQUENCE [LARGE SCALE GENOMIC DNA]</scope>
    <source>
        <strain evidence="2 3">So0149</strain>
    </source>
</reference>
<feature type="signal peptide" evidence="1">
    <location>
        <begin position="1"/>
        <end position="20"/>
    </location>
</feature>
<name>A0A150T055_SORCE</name>
<proteinExistence type="predicted"/>
<keyword evidence="1" id="KW-0732">Signal</keyword>
<dbReference type="Proteomes" id="UP000075515">
    <property type="component" value="Unassembled WGS sequence"/>
</dbReference>
<gene>
    <name evidence="2" type="ORF">BE18_01415</name>
</gene>
<sequence length="297" mass="31173">MFLCWTRTVALLAIPLVTTACIGAEIDDEADEELEEPIGEAEGAVAAGNGALSNIINRNALLSGALTPSLLGANALKPSALSAAALAAIQDPGPQGALSRQLLQYVVSCALRPDQSFSFTWTDSGGTSRQETYSGYLGIVDWWVYGPLTDPFYQRYISACLAARTNYYGVPVMISLRASQVSMGSSWNERSTYSVREGAFWGNLFSSTPYLRACHSPAGVARARALKRDCAAGHIGTDPATGAPITEPCGPIALAGSCDTVCDAVVADGGFYSQCLDNPAISSSARTDVVITSFLPP</sequence>
<organism evidence="2 3">
    <name type="scientific">Sorangium cellulosum</name>
    <name type="common">Polyangium cellulosum</name>
    <dbReference type="NCBI Taxonomy" id="56"/>
    <lineage>
        <taxon>Bacteria</taxon>
        <taxon>Pseudomonadati</taxon>
        <taxon>Myxococcota</taxon>
        <taxon>Polyangia</taxon>
        <taxon>Polyangiales</taxon>
        <taxon>Polyangiaceae</taxon>
        <taxon>Sorangium</taxon>
    </lineage>
</organism>
<evidence type="ECO:0000313" key="3">
    <source>
        <dbReference type="Proteomes" id="UP000075515"/>
    </source>
</evidence>
<evidence type="ECO:0008006" key="4">
    <source>
        <dbReference type="Google" id="ProtNLM"/>
    </source>
</evidence>
<protein>
    <recommendedName>
        <fullName evidence="4">Secreted protein</fullName>
    </recommendedName>
</protein>
<dbReference type="EMBL" id="JEMC01001317">
    <property type="protein sequence ID" value="KYF98085.1"/>
    <property type="molecule type" value="Genomic_DNA"/>
</dbReference>
<dbReference type="PROSITE" id="PS51257">
    <property type="entry name" value="PROKAR_LIPOPROTEIN"/>
    <property type="match status" value="1"/>
</dbReference>
<evidence type="ECO:0000256" key="1">
    <source>
        <dbReference type="SAM" id="SignalP"/>
    </source>
</evidence>